<keyword evidence="6" id="KW-0804">Transcription</keyword>
<dbReference type="InterPro" id="IPR011006">
    <property type="entry name" value="CheY-like_superfamily"/>
</dbReference>
<evidence type="ECO:0000256" key="7">
    <source>
        <dbReference type="ARBA" id="ARBA00024867"/>
    </source>
</evidence>
<evidence type="ECO:0000313" key="16">
    <source>
        <dbReference type="EMBL" id="RHL47000.1"/>
    </source>
</evidence>
<dbReference type="Pfam" id="PF00072">
    <property type="entry name" value="Response_reg"/>
    <property type="match status" value="1"/>
</dbReference>
<keyword evidence="4" id="KW-0805">Transcription regulation</keyword>
<dbReference type="PANTHER" id="PTHR48111:SF1">
    <property type="entry name" value="TWO-COMPONENT RESPONSE REGULATOR ORR33"/>
    <property type="match status" value="1"/>
</dbReference>
<dbReference type="SMART" id="SM00862">
    <property type="entry name" value="Trans_reg_C"/>
    <property type="match status" value="1"/>
</dbReference>
<dbReference type="Proteomes" id="UP000286186">
    <property type="component" value="Unassembled WGS sequence"/>
</dbReference>
<evidence type="ECO:0000313" key="21">
    <source>
        <dbReference type="Proteomes" id="UP000286186"/>
    </source>
</evidence>
<dbReference type="EMBL" id="QRHR01000011">
    <property type="protein sequence ID" value="RHF87780.1"/>
    <property type="molecule type" value="Genomic_DNA"/>
</dbReference>
<dbReference type="Proteomes" id="UP000284598">
    <property type="component" value="Unassembled WGS sequence"/>
</dbReference>
<evidence type="ECO:0000256" key="2">
    <source>
        <dbReference type="ARBA" id="ARBA00022553"/>
    </source>
</evidence>
<dbReference type="GeneID" id="66466091"/>
<feature type="DNA-binding region" description="OmpR/PhoB-type" evidence="9">
    <location>
        <begin position="128"/>
        <end position="224"/>
    </location>
</feature>
<dbReference type="InterPro" id="IPR001867">
    <property type="entry name" value="OmpR/PhoB-type_DNA-bd"/>
</dbReference>
<dbReference type="GO" id="GO:0005829">
    <property type="term" value="C:cytosol"/>
    <property type="evidence" value="ECO:0007669"/>
    <property type="project" value="TreeGrafter"/>
</dbReference>
<evidence type="ECO:0000313" key="12">
    <source>
        <dbReference type="EMBL" id="RHA18657.1"/>
    </source>
</evidence>
<comment type="function">
    <text evidence="7">May play the central regulatory role in sporulation. It may be an element of the effector pathway responsible for the activation of sporulation genes in response to nutritional stress. Spo0A may act in concert with spo0H (a sigma factor) to control the expression of some genes that are critical to the sporulation process.</text>
</comment>
<dbReference type="Pfam" id="PF00486">
    <property type="entry name" value="Trans_reg_C"/>
    <property type="match status" value="1"/>
</dbReference>
<dbReference type="Proteomes" id="UP000285740">
    <property type="component" value="Unassembled WGS sequence"/>
</dbReference>
<evidence type="ECO:0000256" key="3">
    <source>
        <dbReference type="ARBA" id="ARBA00023012"/>
    </source>
</evidence>
<dbReference type="Proteomes" id="UP000283314">
    <property type="component" value="Unassembled WGS sequence"/>
</dbReference>
<protein>
    <recommendedName>
        <fullName evidence="1">Stage 0 sporulation protein A homolog</fullName>
    </recommendedName>
</protein>
<dbReference type="InterPro" id="IPR036388">
    <property type="entry name" value="WH-like_DNA-bd_sf"/>
</dbReference>
<evidence type="ECO:0000256" key="8">
    <source>
        <dbReference type="PROSITE-ProRule" id="PRU00169"/>
    </source>
</evidence>
<evidence type="ECO:0000313" key="13">
    <source>
        <dbReference type="EMBL" id="RHA52663.1"/>
    </source>
</evidence>
<dbReference type="GO" id="GO:0000156">
    <property type="term" value="F:phosphorelay response regulator activity"/>
    <property type="evidence" value="ECO:0007669"/>
    <property type="project" value="TreeGrafter"/>
</dbReference>
<keyword evidence="5 9" id="KW-0238">DNA-binding</keyword>
<sequence length="228" mass="25842">MGKIYILEDDKNISEIEQFALKNAGYEVSAFATASDFENALTKEHPDLIIMDIMLPDRDGLSVLKDVRAEQSTAKLPVIMVTAKTSEMDKVKGLDQGADDYMTKPFGIMELISRVKALLRRANVSGGSHIYSFDGITMDDAKHQVLVDGQETELTYKEYQLLKMLIQNSGIVLQRSQILDRVWGIDYEGESRTLDMHIKTLRRKIGEKGNLIQTVRNVGYTMNYRKDK</sequence>
<dbReference type="AlphaFoldDB" id="A0A413R8S6"/>
<evidence type="ECO:0000313" key="18">
    <source>
        <dbReference type="Proteomes" id="UP000284598"/>
    </source>
</evidence>
<dbReference type="GO" id="GO:0006355">
    <property type="term" value="P:regulation of DNA-templated transcription"/>
    <property type="evidence" value="ECO:0007669"/>
    <property type="project" value="InterPro"/>
</dbReference>
<evidence type="ECO:0000313" key="19">
    <source>
        <dbReference type="Proteomes" id="UP000284779"/>
    </source>
</evidence>
<evidence type="ECO:0000256" key="6">
    <source>
        <dbReference type="ARBA" id="ARBA00023163"/>
    </source>
</evidence>
<evidence type="ECO:0000256" key="9">
    <source>
        <dbReference type="PROSITE-ProRule" id="PRU01091"/>
    </source>
</evidence>
<evidence type="ECO:0000313" key="15">
    <source>
        <dbReference type="EMBL" id="RHF87780.1"/>
    </source>
</evidence>
<dbReference type="SMART" id="SM00448">
    <property type="entry name" value="REC"/>
    <property type="match status" value="1"/>
</dbReference>
<reference evidence="17 18" key="1">
    <citation type="submission" date="2018-08" db="EMBL/GenBank/DDBJ databases">
        <title>A genome reference for cultivated species of the human gut microbiota.</title>
        <authorList>
            <person name="Zou Y."/>
            <person name="Xue W."/>
            <person name="Luo G."/>
        </authorList>
    </citation>
    <scope>NUCLEOTIDE SEQUENCE [LARGE SCALE GENOMIC DNA]</scope>
    <source>
        <strain evidence="16 17">AF37-4</strain>
        <strain evidence="15 21">AM23-22</strain>
        <strain evidence="14 20">AM42-30</strain>
        <strain evidence="13 18">AM43-2</strain>
        <strain evidence="12 19">AM44-11BH</strain>
    </source>
</reference>
<dbReference type="InterPro" id="IPR039420">
    <property type="entry name" value="WalR-like"/>
</dbReference>
<name>A0A413R8S6_9FIRM</name>
<dbReference type="GO" id="GO:0032993">
    <property type="term" value="C:protein-DNA complex"/>
    <property type="evidence" value="ECO:0007669"/>
    <property type="project" value="TreeGrafter"/>
</dbReference>
<dbReference type="EMBL" id="QSFD01000005">
    <property type="protein sequence ID" value="RHA18657.1"/>
    <property type="molecule type" value="Genomic_DNA"/>
</dbReference>
<organism evidence="12 19">
    <name type="scientific">Eubacterium ventriosum</name>
    <dbReference type="NCBI Taxonomy" id="39496"/>
    <lineage>
        <taxon>Bacteria</taxon>
        <taxon>Bacillati</taxon>
        <taxon>Bacillota</taxon>
        <taxon>Clostridia</taxon>
        <taxon>Eubacteriales</taxon>
        <taxon>Eubacteriaceae</taxon>
        <taxon>Eubacterium</taxon>
    </lineage>
</organism>
<accession>A0A413R8S6</accession>
<evidence type="ECO:0000313" key="20">
    <source>
        <dbReference type="Proteomes" id="UP000285740"/>
    </source>
</evidence>
<feature type="modified residue" description="4-aspartylphosphate" evidence="8">
    <location>
        <position position="52"/>
    </location>
</feature>
<dbReference type="SUPFAM" id="SSF52172">
    <property type="entry name" value="CheY-like"/>
    <property type="match status" value="1"/>
</dbReference>
<feature type="domain" description="Response regulatory" evidence="10">
    <location>
        <begin position="3"/>
        <end position="119"/>
    </location>
</feature>
<feature type="domain" description="OmpR/PhoB-type" evidence="11">
    <location>
        <begin position="128"/>
        <end position="224"/>
    </location>
</feature>
<evidence type="ECO:0000259" key="10">
    <source>
        <dbReference type="PROSITE" id="PS50110"/>
    </source>
</evidence>
<evidence type="ECO:0000259" key="11">
    <source>
        <dbReference type="PROSITE" id="PS51755"/>
    </source>
</evidence>
<dbReference type="PROSITE" id="PS50110">
    <property type="entry name" value="RESPONSE_REGULATORY"/>
    <property type="match status" value="1"/>
</dbReference>
<dbReference type="PROSITE" id="PS51755">
    <property type="entry name" value="OMPR_PHOB"/>
    <property type="match status" value="1"/>
</dbReference>
<dbReference type="PANTHER" id="PTHR48111">
    <property type="entry name" value="REGULATOR OF RPOS"/>
    <property type="match status" value="1"/>
</dbReference>
<keyword evidence="3" id="KW-0902">Two-component regulatory system</keyword>
<dbReference type="Proteomes" id="UP000284779">
    <property type="component" value="Unassembled WGS sequence"/>
</dbReference>
<dbReference type="Gene3D" id="1.10.10.10">
    <property type="entry name" value="Winged helix-like DNA-binding domain superfamily/Winged helix DNA-binding domain"/>
    <property type="match status" value="1"/>
</dbReference>
<proteinExistence type="predicted"/>
<dbReference type="EMBL" id="QSFV01000014">
    <property type="protein sequence ID" value="RHA80762.1"/>
    <property type="molecule type" value="Genomic_DNA"/>
</dbReference>
<dbReference type="Gene3D" id="6.10.250.690">
    <property type="match status" value="1"/>
</dbReference>
<keyword evidence="2 8" id="KW-0597">Phosphoprotein</keyword>
<keyword evidence="19" id="KW-1185">Reference proteome</keyword>
<dbReference type="EMBL" id="QROT01000002">
    <property type="protein sequence ID" value="RHL47000.1"/>
    <property type="molecule type" value="Genomic_DNA"/>
</dbReference>
<evidence type="ECO:0000313" key="14">
    <source>
        <dbReference type="EMBL" id="RHA80762.1"/>
    </source>
</evidence>
<dbReference type="Gene3D" id="3.40.50.2300">
    <property type="match status" value="1"/>
</dbReference>
<dbReference type="EMBL" id="QSFO01000013">
    <property type="protein sequence ID" value="RHA52663.1"/>
    <property type="molecule type" value="Genomic_DNA"/>
</dbReference>
<dbReference type="InterPro" id="IPR001789">
    <property type="entry name" value="Sig_transdc_resp-reg_receiver"/>
</dbReference>
<dbReference type="InterPro" id="IPR016032">
    <property type="entry name" value="Sig_transdc_resp-reg_C-effctor"/>
</dbReference>
<evidence type="ECO:0000256" key="4">
    <source>
        <dbReference type="ARBA" id="ARBA00023015"/>
    </source>
</evidence>
<evidence type="ECO:0000256" key="5">
    <source>
        <dbReference type="ARBA" id="ARBA00023125"/>
    </source>
</evidence>
<evidence type="ECO:0000256" key="1">
    <source>
        <dbReference type="ARBA" id="ARBA00018672"/>
    </source>
</evidence>
<evidence type="ECO:0000313" key="17">
    <source>
        <dbReference type="Proteomes" id="UP000283314"/>
    </source>
</evidence>
<dbReference type="SUPFAM" id="SSF46894">
    <property type="entry name" value="C-terminal effector domain of the bipartite response regulators"/>
    <property type="match status" value="1"/>
</dbReference>
<gene>
    <name evidence="16" type="ORF">DW018_02445</name>
    <name evidence="15" type="ORF">DW652_10150</name>
    <name evidence="14" type="ORF">DW918_05645</name>
    <name evidence="13" type="ORF">DW929_10445</name>
    <name evidence="12" type="ORF">DW944_06185</name>
</gene>
<dbReference type="CDD" id="cd00383">
    <property type="entry name" value="trans_reg_C"/>
    <property type="match status" value="1"/>
</dbReference>
<dbReference type="FunFam" id="1.10.10.10:FF:000018">
    <property type="entry name" value="DNA-binding response regulator ResD"/>
    <property type="match status" value="1"/>
</dbReference>
<dbReference type="RefSeq" id="WP_117970395.1">
    <property type="nucleotide sequence ID" value="NZ_CABJDQ010000002.1"/>
</dbReference>
<dbReference type="GO" id="GO:0000976">
    <property type="term" value="F:transcription cis-regulatory region binding"/>
    <property type="evidence" value="ECO:0007669"/>
    <property type="project" value="TreeGrafter"/>
</dbReference>
<comment type="caution">
    <text evidence="12">The sequence shown here is derived from an EMBL/GenBank/DDBJ whole genome shotgun (WGS) entry which is preliminary data.</text>
</comment>